<proteinExistence type="predicted"/>
<sequence>MAASGPPPAQLEAVWMRFTPDAVDLSLCRARTWSNGLGGQCTNFPLGGGGDFCGLHKEKRLEHGRVDGPIPEDKLREFEQKAEAAAADELEPERRAPKRRRLFRLSTLASMDARDLARFSRDQGFSEGLRARLAAGEVKAAEAARCIASEQEEDRPVERRAPAPGALPARAASARGLRLAVGVPSGLAEPPHVAR</sequence>
<dbReference type="Proteomes" id="UP001189429">
    <property type="component" value="Unassembled WGS sequence"/>
</dbReference>
<keyword evidence="3" id="KW-1185">Reference proteome</keyword>
<evidence type="ECO:0000313" key="3">
    <source>
        <dbReference type="Proteomes" id="UP001189429"/>
    </source>
</evidence>
<evidence type="ECO:0000313" key="2">
    <source>
        <dbReference type="EMBL" id="CAK0804923.1"/>
    </source>
</evidence>
<reference evidence="2" key="1">
    <citation type="submission" date="2023-10" db="EMBL/GenBank/DDBJ databases">
        <authorList>
            <person name="Chen Y."/>
            <person name="Shah S."/>
            <person name="Dougan E. K."/>
            <person name="Thang M."/>
            <person name="Chan C."/>
        </authorList>
    </citation>
    <scope>NUCLEOTIDE SEQUENCE [LARGE SCALE GENOMIC DNA]</scope>
</reference>
<organism evidence="2 3">
    <name type="scientific">Prorocentrum cordatum</name>
    <dbReference type="NCBI Taxonomy" id="2364126"/>
    <lineage>
        <taxon>Eukaryota</taxon>
        <taxon>Sar</taxon>
        <taxon>Alveolata</taxon>
        <taxon>Dinophyceae</taxon>
        <taxon>Prorocentrales</taxon>
        <taxon>Prorocentraceae</taxon>
        <taxon>Prorocentrum</taxon>
    </lineage>
</organism>
<comment type="caution">
    <text evidence="2">The sequence shown here is derived from an EMBL/GenBank/DDBJ whole genome shotgun (WGS) entry which is preliminary data.</text>
</comment>
<protein>
    <submittedName>
        <fullName evidence="2">Uncharacterized protein</fullName>
    </submittedName>
</protein>
<dbReference type="EMBL" id="CAUYUJ010003338">
    <property type="protein sequence ID" value="CAK0804923.1"/>
    <property type="molecule type" value="Genomic_DNA"/>
</dbReference>
<feature type="compositionally biased region" description="Low complexity" evidence="1">
    <location>
        <begin position="162"/>
        <end position="171"/>
    </location>
</feature>
<gene>
    <name evidence="2" type="ORF">PCOR1329_LOCUS11594</name>
</gene>
<accession>A0ABN9QG14</accession>
<name>A0ABN9QG14_9DINO</name>
<evidence type="ECO:0000256" key="1">
    <source>
        <dbReference type="SAM" id="MobiDB-lite"/>
    </source>
</evidence>
<feature type="region of interest" description="Disordered" evidence="1">
    <location>
        <begin position="149"/>
        <end position="171"/>
    </location>
</feature>